<dbReference type="Proteomes" id="UP001489509">
    <property type="component" value="Unassembled WGS sequence"/>
</dbReference>
<name>A0ABV1E347_9FIRM</name>
<evidence type="ECO:0000256" key="1">
    <source>
        <dbReference type="SAM" id="Phobius"/>
    </source>
</evidence>
<feature type="transmembrane region" description="Helical" evidence="1">
    <location>
        <begin position="85"/>
        <end position="104"/>
    </location>
</feature>
<proteinExistence type="predicted"/>
<dbReference type="InterPro" id="IPR036259">
    <property type="entry name" value="MFS_trans_sf"/>
</dbReference>
<keyword evidence="1" id="KW-1133">Transmembrane helix</keyword>
<accession>A0ABV1E347</accession>
<reference evidence="2 3" key="1">
    <citation type="submission" date="2024-03" db="EMBL/GenBank/DDBJ databases">
        <title>Human intestinal bacterial collection.</title>
        <authorList>
            <person name="Pauvert C."/>
            <person name="Hitch T.C.A."/>
            <person name="Clavel T."/>
        </authorList>
    </citation>
    <scope>NUCLEOTIDE SEQUENCE [LARGE SCALE GENOMIC DNA]</scope>
    <source>
        <strain evidence="2 3">CLA-JM-H44</strain>
    </source>
</reference>
<evidence type="ECO:0000313" key="3">
    <source>
        <dbReference type="Proteomes" id="UP001489509"/>
    </source>
</evidence>
<sequence length="238" mass="26243">MSYCVNCGVELGKAEQRCPLCGTEVVNPKEPYDPKAKQLYPKQLDSPLVSLRGRRIAALVMTLLFFFAGGMCIFLNAVYAGEVTWAYYPAGALCMLWVFLFPPLMLRIKPAVTFLLSALLDALALCGFLWMCETLTDGAWFVPFALPVTGMVLGFLILNAALILPRVVKGAYIGVPVMLTVALLLVGLECIVDAYLSGAVSLTWSLYALVPCLILAGFFLFVGRYRAVKEELRRRLHM</sequence>
<dbReference type="Pfam" id="PF19845">
    <property type="entry name" value="DUF6320"/>
    <property type="match status" value="1"/>
</dbReference>
<feature type="transmembrane region" description="Helical" evidence="1">
    <location>
        <begin position="171"/>
        <end position="196"/>
    </location>
</feature>
<gene>
    <name evidence="2" type="ORF">WMO26_06515</name>
</gene>
<feature type="transmembrane region" description="Helical" evidence="1">
    <location>
        <begin position="111"/>
        <end position="130"/>
    </location>
</feature>
<feature type="transmembrane region" description="Helical" evidence="1">
    <location>
        <begin position="56"/>
        <end position="79"/>
    </location>
</feature>
<comment type="caution">
    <text evidence="2">The sequence shown here is derived from an EMBL/GenBank/DDBJ whole genome shotgun (WGS) entry which is preliminary data.</text>
</comment>
<feature type="transmembrane region" description="Helical" evidence="1">
    <location>
        <begin position="202"/>
        <end position="225"/>
    </location>
</feature>
<evidence type="ECO:0008006" key="4">
    <source>
        <dbReference type="Google" id="ProtNLM"/>
    </source>
</evidence>
<keyword evidence="1" id="KW-0812">Transmembrane</keyword>
<keyword evidence="1" id="KW-0472">Membrane</keyword>
<dbReference type="EMBL" id="JBBMFD010000008">
    <property type="protein sequence ID" value="MEQ2440473.1"/>
    <property type="molecule type" value="Genomic_DNA"/>
</dbReference>
<feature type="transmembrane region" description="Helical" evidence="1">
    <location>
        <begin position="142"/>
        <end position="164"/>
    </location>
</feature>
<keyword evidence="3" id="KW-1185">Reference proteome</keyword>
<dbReference type="InterPro" id="IPR046283">
    <property type="entry name" value="DUF6320"/>
</dbReference>
<organism evidence="2 3">
    <name type="scientific">Solibaculum intestinale</name>
    <dbReference type="NCBI Taxonomy" id="3133165"/>
    <lineage>
        <taxon>Bacteria</taxon>
        <taxon>Bacillati</taxon>
        <taxon>Bacillota</taxon>
        <taxon>Clostridia</taxon>
        <taxon>Eubacteriales</taxon>
        <taxon>Oscillospiraceae</taxon>
        <taxon>Solibaculum</taxon>
    </lineage>
</organism>
<dbReference type="SUPFAM" id="SSF103473">
    <property type="entry name" value="MFS general substrate transporter"/>
    <property type="match status" value="1"/>
</dbReference>
<protein>
    <recommendedName>
        <fullName evidence="4">Zinc ribbon domain-containing protein</fullName>
    </recommendedName>
</protein>
<dbReference type="RefSeq" id="WP_349219056.1">
    <property type="nucleotide sequence ID" value="NZ_JBBMFD010000008.1"/>
</dbReference>
<evidence type="ECO:0000313" key="2">
    <source>
        <dbReference type="EMBL" id="MEQ2440473.1"/>
    </source>
</evidence>